<name>A0A1M5RS05_9BRAD</name>
<evidence type="ECO:0000256" key="1">
    <source>
        <dbReference type="SAM" id="MobiDB-lite"/>
    </source>
</evidence>
<feature type="compositionally biased region" description="Polar residues" evidence="1">
    <location>
        <begin position="1"/>
        <end position="10"/>
    </location>
</feature>
<dbReference type="EMBL" id="LT670817">
    <property type="protein sequence ID" value="SHH28921.1"/>
    <property type="molecule type" value="Genomic_DNA"/>
</dbReference>
<evidence type="ECO:0000313" key="3">
    <source>
        <dbReference type="Proteomes" id="UP000189796"/>
    </source>
</evidence>
<feature type="region of interest" description="Disordered" evidence="1">
    <location>
        <begin position="1"/>
        <end position="50"/>
    </location>
</feature>
<gene>
    <name evidence="2" type="ORF">SAMN05443248_4333</name>
</gene>
<proteinExistence type="predicted"/>
<organism evidence="2 3">
    <name type="scientific">Bradyrhizobium erythrophlei</name>
    <dbReference type="NCBI Taxonomy" id="1437360"/>
    <lineage>
        <taxon>Bacteria</taxon>
        <taxon>Pseudomonadati</taxon>
        <taxon>Pseudomonadota</taxon>
        <taxon>Alphaproteobacteria</taxon>
        <taxon>Hyphomicrobiales</taxon>
        <taxon>Nitrobacteraceae</taxon>
        <taxon>Bradyrhizobium</taxon>
    </lineage>
</organism>
<reference evidence="2 3" key="1">
    <citation type="submission" date="2016-11" db="EMBL/GenBank/DDBJ databases">
        <authorList>
            <person name="Jaros S."/>
            <person name="Januszkiewicz K."/>
            <person name="Wedrychowicz H."/>
        </authorList>
    </citation>
    <scope>NUCLEOTIDE SEQUENCE [LARGE SCALE GENOMIC DNA]</scope>
    <source>
        <strain evidence="2 3">GAS138</strain>
    </source>
</reference>
<accession>A0A1M5RS05</accession>
<protein>
    <submittedName>
        <fullName evidence="2">Uncharacterized protein</fullName>
    </submittedName>
</protein>
<evidence type="ECO:0000313" key="2">
    <source>
        <dbReference type="EMBL" id="SHH28921.1"/>
    </source>
</evidence>
<dbReference type="AlphaFoldDB" id="A0A1M5RS05"/>
<sequence>MAARITSSTAEAALGSDARLERLPGLSKPPAPRLLDDQRGQGDRPGAPALGFLLADPARVVLFGEERK</sequence>
<dbReference type="Proteomes" id="UP000189796">
    <property type="component" value="Chromosome I"/>
</dbReference>